<feature type="compositionally biased region" description="Pro residues" evidence="4">
    <location>
        <begin position="240"/>
        <end position="250"/>
    </location>
</feature>
<keyword evidence="3" id="KW-0472">Membrane</keyword>
<comment type="catalytic activity">
    <reaction evidence="3">
        <text>Cleavage of hydrophobic, N-terminal signal or leader sequences from secreted and periplasmic proteins.</text>
        <dbReference type="EC" id="3.4.21.89"/>
    </reaction>
</comment>
<reference evidence="6" key="2">
    <citation type="submission" date="2022-09" db="EMBL/GenBank/DDBJ databases">
        <title>Biosynthetic gene clusters of Dactylosporangioum fulvum.</title>
        <authorList>
            <person name="Caradec T."/>
        </authorList>
    </citation>
    <scope>NUCLEOTIDE SEQUENCE</scope>
    <source>
        <strain evidence="6">NRRL B-16292</strain>
    </source>
</reference>
<dbReference type="RefSeq" id="WP_259857065.1">
    <property type="nucleotide sequence ID" value="NZ_BAAAST010000090.1"/>
</dbReference>
<gene>
    <name evidence="6" type="primary">lepB</name>
    <name evidence="6" type="ORF">Dfulv_29925</name>
</gene>
<dbReference type="PANTHER" id="PTHR43390">
    <property type="entry name" value="SIGNAL PEPTIDASE I"/>
    <property type="match status" value="1"/>
</dbReference>
<comment type="subcellular location">
    <subcellularLocation>
        <location evidence="1">Cell membrane</location>
        <topology evidence="1">Single-pass type II membrane protein</topology>
    </subcellularLocation>
    <subcellularLocation>
        <location evidence="3">Membrane</location>
        <topology evidence="3">Single-pass type II membrane protein</topology>
    </subcellularLocation>
</comment>
<reference evidence="6" key="1">
    <citation type="submission" date="2021-04" db="EMBL/GenBank/DDBJ databases">
        <authorList>
            <person name="Hartkoorn R.C."/>
            <person name="Beaudoing E."/>
            <person name="Hot D."/>
        </authorList>
    </citation>
    <scope>NUCLEOTIDE SEQUENCE</scope>
    <source>
        <strain evidence="6">NRRL B-16292</strain>
    </source>
</reference>
<dbReference type="EMBL" id="CP073720">
    <property type="protein sequence ID" value="UWP79374.1"/>
    <property type="molecule type" value="Genomic_DNA"/>
</dbReference>
<dbReference type="InterPro" id="IPR000223">
    <property type="entry name" value="Pept_S26A_signal_pept_1"/>
</dbReference>
<dbReference type="SUPFAM" id="SSF51306">
    <property type="entry name" value="LexA/Signal peptidase"/>
    <property type="match status" value="1"/>
</dbReference>
<accession>A0ABY5VQH8</accession>
<organism evidence="6 7">
    <name type="scientific">Dactylosporangium fulvum</name>
    <dbReference type="NCBI Taxonomy" id="53359"/>
    <lineage>
        <taxon>Bacteria</taxon>
        <taxon>Bacillati</taxon>
        <taxon>Actinomycetota</taxon>
        <taxon>Actinomycetes</taxon>
        <taxon>Micromonosporales</taxon>
        <taxon>Micromonosporaceae</taxon>
        <taxon>Dactylosporangium</taxon>
    </lineage>
</organism>
<dbReference type="InterPro" id="IPR036286">
    <property type="entry name" value="LexA/Signal_pep-like_sf"/>
</dbReference>
<evidence type="ECO:0000313" key="6">
    <source>
        <dbReference type="EMBL" id="UWP79374.1"/>
    </source>
</evidence>
<dbReference type="PRINTS" id="PR00727">
    <property type="entry name" value="LEADERPTASE"/>
</dbReference>
<sequence>MNTIMHSPHSPAEKLRRLATAAAPTARAQPDLARIVLDRAHRQRRTRRLGKTAAGVGSGLVVLTTLAAATLLGRSDYVTVTQPSTAMESTVRVGERVVLNKKLPPARGDVVIVHLARDGHTYDAMLRVVALSGDTIGCPAGPTGRCATIVVNGTPVPEPYLGATATDPFPTSTVPDHMIFLLGDNRAVANDSRFIGPVRFTDIGGVAVQIKDRNGQVRAVPGAPTHPGPGDTDNVDPAGQVPPPGVSTPR</sequence>
<feature type="transmembrane region" description="Helical" evidence="3">
    <location>
        <begin position="52"/>
        <end position="73"/>
    </location>
</feature>
<evidence type="ECO:0000256" key="4">
    <source>
        <dbReference type="SAM" id="MobiDB-lite"/>
    </source>
</evidence>
<dbReference type="NCBIfam" id="TIGR02227">
    <property type="entry name" value="sigpep_I_bact"/>
    <property type="match status" value="1"/>
</dbReference>
<keyword evidence="3 6" id="KW-0378">Hydrolase</keyword>
<keyword evidence="3" id="KW-0812">Transmembrane</keyword>
<dbReference type="Gene3D" id="2.10.109.10">
    <property type="entry name" value="Umud Fragment, subunit A"/>
    <property type="match status" value="1"/>
</dbReference>
<keyword evidence="3" id="KW-1133">Transmembrane helix</keyword>
<dbReference type="Pfam" id="PF10502">
    <property type="entry name" value="Peptidase_S26"/>
    <property type="match status" value="1"/>
</dbReference>
<feature type="region of interest" description="Disordered" evidence="4">
    <location>
        <begin position="214"/>
        <end position="250"/>
    </location>
</feature>
<dbReference type="EC" id="3.4.21.89" evidence="3"/>
<keyword evidence="3" id="KW-0645">Protease</keyword>
<evidence type="ECO:0000256" key="2">
    <source>
        <dbReference type="ARBA" id="ARBA00009370"/>
    </source>
</evidence>
<evidence type="ECO:0000259" key="5">
    <source>
        <dbReference type="Pfam" id="PF10502"/>
    </source>
</evidence>
<name>A0ABY5VQH8_9ACTN</name>
<dbReference type="GO" id="GO:0009003">
    <property type="term" value="F:signal peptidase activity"/>
    <property type="evidence" value="ECO:0007669"/>
    <property type="project" value="UniProtKB-EC"/>
</dbReference>
<evidence type="ECO:0000313" key="7">
    <source>
        <dbReference type="Proteomes" id="UP001059617"/>
    </source>
</evidence>
<dbReference type="PANTHER" id="PTHR43390:SF1">
    <property type="entry name" value="CHLOROPLAST PROCESSING PEPTIDASE"/>
    <property type="match status" value="1"/>
</dbReference>
<evidence type="ECO:0000256" key="3">
    <source>
        <dbReference type="RuleBase" id="RU362042"/>
    </source>
</evidence>
<comment type="similarity">
    <text evidence="2 3">Belongs to the peptidase S26 family.</text>
</comment>
<dbReference type="CDD" id="cd06530">
    <property type="entry name" value="S26_SPase_I"/>
    <property type="match status" value="1"/>
</dbReference>
<dbReference type="InterPro" id="IPR019533">
    <property type="entry name" value="Peptidase_S26"/>
</dbReference>
<keyword evidence="7" id="KW-1185">Reference proteome</keyword>
<proteinExistence type="inferred from homology"/>
<evidence type="ECO:0000256" key="1">
    <source>
        <dbReference type="ARBA" id="ARBA00004401"/>
    </source>
</evidence>
<dbReference type="Proteomes" id="UP001059617">
    <property type="component" value="Chromosome"/>
</dbReference>
<feature type="domain" description="Peptidase S26" evidence="5">
    <location>
        <begin position="61"/>
        <end position="208"/>
    </location>
</feature>
<protein>
    <recommendedName>
        <fullName evidence="3">Signal peptidase I</fullName>
        <ecNumber evidence="3">3.4.21.89</ecNumber>
    </recommendedName>
</protein>